<evidence type="ECO:0000313" key="1">
    <source>
        <dbReference type="EMBL" id="GFR81398.1"/>
    </source>
</evidence>
<protein>
    <submittedName>
        <fullName evidence="1">Uncharacterized protein</fullName>
    </submittedName>
</protein>
<accession>A0AAV4G6L6</accession>
<organism evidence="1 2">
    <name type="scientific">Elysia marginata</name>
    <dbReference type="NCBI Taxonomy" id="1093978"/>
    <lineage>
        <taxon>Eukaryota</taxon>
        <taxon>Metazoa</taxon>
        <taxon>Spiralia</taxon>
        <taxon>Lophotrochozoa</taxon>
        <taxon>Mollusca</taxon>
        <taxon>Gastropoda</taxon>
        <taxon>Heterobranchia</taxon>
        <taxon>Euthyneura</taxon>
        <taxon>Panpulmonata</taxon>
        <taxon>Sacoglossa</taxon>
        <taxon>Placobranchoidea</taxon>
        <taxon>Plakobranchidae</taxon>
        <taxon>Elysia</taxon>
    </lineage>
</organism>
<comment type="caution">
    <text evidence="1">The sequence shown here is derived from an EMBL/GenBank/DDBJ whole genome shotgun (WGS) entry which is preliminary data.</text>
</comment>
<keyword evidence="2" id="KW-1185">Reference proteome</keyword>
<proteinExistence type="predicted"/>
<dbReference type="Proteomes" id="UP000762676">
    <property type="component" value="Unassembled WGS sequence"/>
</dbReference>
<reference evidence="1 2" key="1">
    <citation type="journal article" date="2021" name="Elife">
        <title>Chloroplast acquisition without the gene transfer in kleptoplastic sea slugs, Plakobranchus ocellatus.</title>
        <authorList>
            <person name="Maeda T."/>
            <person name="Takahashi S."/>
            <person name="Yoshida T."/>
            <person name="Shimamura S."/>
            <person name="Takaki Y."/>
            <person name="Nagai Y."/>
            <person name="Toyoda A."/>
            <person name="Suzuki Y."/>
            <person name="Arimoto A."/>
            <person name="Ishii H."/>
            <person name="Satoh N."/>
            <person name="Nishiyama T."/>
            <person name="Hasebe M."/>
            <person name="Maruyama T."/>
            <person name="Minagawa J."/>
            <person name="Obokata J."/>
            <person name="Shigenobu S."/>
        </authorList>
    </citation>
    <scope>NUCLEOTIDE SEQUENCE [LARGE SCALE GENOMIC DNA]</scope>
</reference>
<evidence type="ECO:0000313" key="2">
    <source>
        <dbReference type="Proteomes" id="UP000762676"/>
    </source>
</evidence>
<dbReference type="AlphaFoldDB" id="A0AAV4G6L6"/>
<gene>
    <name evidence="1" type="ORF">ElyMa_005924400</name>
</gene>
<dbReference type="EMBL" id="BMAT01011875">
    <property type="protein sequence ID" value="GFR81398.1"/>
    <property type="molecule type" value="Genomic_DNA"/>
</dbReference>
<name>A0AAV4G6L6_9GAST</name>
<sequence>MIGLDGNGLQYFIPGMYLIDTSEILRLNAFFCERFQFDTDSLEIGEHMAQCRFTHGVTSSGKTKPCFHRVSGLLRNLSCCNPSLRLAVLACQFSVLPERK</sequence>